<dbReference type="InterPro" id="IPR043744">
    <property type="entry name" value="DUF5689"/>
</dbReference>
<protein>
    <recommendedName>
        <fullName evidence="6">BACON domain-containing protein</fullName>
    </recommendedName>
</protein>
<reference evidence="4" key="2">
    <citation type="submission" date="2021-04" db="EMBL/GenBank/DDBJ databases">
        <authorList>
            <person name="Gilroy R."/>
        </authorList>
    </citation>
    <scope>NUCLEOTIDE SEQUENCE</scope>
    <source>
        <strain evidence="4">5134</strain>
    </source>
</reference>
<dbReference type="Gene3D" id="2.60.40.10">
    <property type="entry name" value="Immunoglobulins"/>
    <property type="match status" value="1"/>
</dbReference>
<comment type="caution">
    <text evidence="4">The sequence shown here is derived from an EMBL/GenBank/DDBJ whole genome shotgun (WGS) entry which is preliminary data.</text>
</comment>
<dbReference type="Pfam" id="PF18942">
    <property type="entry name" value="DUF5689"/>
    <property type="match status" value="1"/>
</dbReference>
<proteinExistence type="predicted"/>
<accession>A0A9D1YZ06</accession>
<dbReference type="AlphaFoldDB" id="A0A9D1YZ06"/>
<sequence>MKTRLYDIWNRAFWRTFLLLMAGVMFAGCEKDETTEKYLYLLDPDRNPLEELSYGVGGGMQDFLMYSNYGHWQLVPTYAEDAEWISFWPAEGVGDARFSTLVKENKTAYRRYGELNVVVDGESVMVLKFNQEAAEPVLEIDMGEAGKTVSVKGESFTVNVTANVDWVAELVNPEDAAWVNIGEFTDRTQTFVCAANEGDVAREAHIRIRAYGTSLSREFVIYQADRTTAFENARQVSISELLAMGEGKISENVYVVGSVISDRTTRNYPVAYGKNGENPANTMFIQDADAGLWIEFGNEADNTYDLNDRVTIHMYGQIIARDAYTNGLKIDRLSSSAVQTSESGPAVEPIVLDDVSQLSQYENRLVTLRNVEFALPYGTLVNINESGYLGVEQGAAYQASADYNDLTIEYGHYVRDAHGNTTKLYTTWSFTERALSMMPEGAGDITGIVNKRYKCDVYDGRDESRRKVESWCIRIRRESDITNFDADPATRLSKTIMQIGPWTDNKGALPTVMASVGQGQLKHSVGVDVLGSTSGNTQQMYLAWAHARCTAATWNEQTGSWLPTYGNTKGVQYIALMAQNWWKNTSAVNSDTDGCCWILSNLSTAGYTGQISLQFTASSNTLGPMYFQMEWAETDDAKEWTPIGYEYVASNWHSCIHAPEYLFVLPDELKDRASFAIRLRATRQRNASDNEDTAEGTSRLGIIRMSCLDM</sequence>
<gene>
    <name evidence="4" type="ORF">H9828_03315</name>
</gene>
<dbReference type="PROSITE" id="PS51257">
    <property type="entry name" value="PROKAR_LIPOPROTEIN"/>
    <property type="match status" value="1"/>
</dbReference>
<evidence type="ECO:0000313" key="5">
    <source>
        <dbReference type="Proteomes" id="UP000886844"/>
    </source>
</evidence>
<dbReference type="EMBL" id="DXDA01000027">
    <property type="protein sequence ID" value="HIY68429.1"/>
    <property type="molecule type" value="Genomic_DNA"/>
</dbReference>
<dbReference type="Proteomes" id="UP000886844">
    <property type="component" value="Unassembled WGS sequence"/>
</dbReference>
<dbReference type="InterPro" id="IPR024361">
    <property type="entry name" value="BACON"/>
</dbReference>
<dbReference type="InterPro" id="IPR013783">
    <property type="entry name" value="Ig-like_fold"/>
</dbReference>
<name>A0A9D1YZ06_9BACT</name>
<evidence type="ECO:0000313" key="4">
    <source>
        <dbReference type="EMBL" id="HIY68429.1"/>
    </source>
</evidence>
<feature type="domain" description="BACON" evidence="2">
    <location>
        <begin position="173"/>
        <end position="224"/>
    </location>
</feature>
<evidence type="ECO:0000259" key="3">
    <source>
        <dbReference type="Pfam" id="PF18942"/>
    </source>
</evidence>
<evidence type="ECO:0000256" key="1">
    <source>
        <dbReference type="SAM" id="Phobius"/>
    </source>
</evidence>
<evidence type="ECO:0000259" key="2">
    <source>
        <dbReference type="Pfam" id="PF13004"/>
    </source>
</evidence>
<keyword evidence="1" id="KW-0472">Membrane</keyword>
<organism evidence="4 5">
    <name type="scientific">Candidatus Alistipes intestinigallinarum</name>
    <dbReference type="NCBI Taxonomy" id="2838440"/>
    <lineage>
        <taxon>Bacteria</taxon>
        <taxon>Pseudomonadati</taxon>
        <taxon>Bacteroidota</taxon>
        <taxon>Bacteroidia</taxon>
        <taxon>Bacteroidales</taxon>
        <taxon>Rikenellaceae</taxon>
        <taxon>Alistipes</taxon>
    </lineage>
</organism>
<feature type="transmembrane region" description="Helical" evidence="1">
    <location>
        <begin position="12"/>
        <end position="28"/>
    </location>
</feature>
<dbReference type="CDD" id="cd14948">
    <property type="entry name" value="BACON"/>
    <property type="match status" value="1"/>
</dbReference>
<feature type="domain" description="DUF5689" evidence="3">
    <location>
        <begin position="236"/>
        <end position="480"/>
    </location>
</feature>
<evidence type="ECO:0008006" key="6">
    <source>
        <dbReference type="Google" id="ProtNLM"/>
    </source>
</evidence>
<keyword evidence="1" id="KW-0812">Transmembrane</keyword>
<dbReference type="Pfam" id="PF13004">
    <property type="entry name" value="BACON"/>
    <property type="match status" value="1"/>
</dbReference>
<keyword evidence="1" id="KW-1133">Transmembrane helix</keyword>
<reference evidence="4" key="1">
    <citation type="journal article" date="2021" name="PeerJ">
        <title>Extensive microbial diversity within the chicken gut microbiome revealed by metagenomics and culture.</title>
        <authorList>
            <person name="Gilroy R."/>
            <person name="Ravi A."/>
            <person name="Getino M."/>
            <person name="Pursley I."/>
            <person name="Horton D.L."/>
            <person name="Alikhan N.F."/>
            <person name="Baker D."/>
            <person name="Gharbi K."/>
            <person name="Hall N."/>
            <person name="Watson M."/>
            <person name="Adriaenssens E.M."/>
            <person name="Foster-Nyarko E."/>
            <person name="Jarju S."/>
            <person name="Secka A."/>
            <person name="Antonio M."/>
            <person name="Oren A."/>
            <person name="Chaudhuri R.R."/>
            <person name="La Ragione R."/>
            <person name="Hildebrand F."/>
            <person name="Pallen M.J."/>
        </authorList>
    </citation>
    <scope>NUCLEOTIDE SEQUENCE</scope>
    <source>
        <strain evidence="4">5134</strain>
    </source>
</reference>